<dbReference type="Proteomes" id="UP000784294">
    <property type="component" value="Unassembled WGS sequence"/>
</dbReference>
<dbReference type="EMBL" id="CAAALY010016191">
    <property type="protein sequence ID" value="VEL12896.1"/>
    <property type="molecule type" value="Genomic_DNA"/>
</dbReference>
<protein>
    <submittedName>
        <fullName evidence="1">Uncharacterized protein</fullName>
    </submittedName>
</protein>
<keyword evidence="2" id="KW-1185">Reference proteome</keyword>
<dbReference type="AlphaFoldDB" id="A0A448WIZ3"/>
<reference evidence="1" key="1">
    <citation type="submission" date="2018-11" db="EMBL/GenBank/DDBJ databases">
        <authorList>
            <consortium name="Pathogen Informatics"/>
        </authorList>
    </citation>
    <scope>NUCLEOTIDE SEQUENCE</scope>
</reference>
<accession>A0A448WIZ3</accession>
<sequence>MRLKQSNAKKASGFGINGPSEFIIFTPDRECTGLTCFDNNPQLESQDCKDQEHAESPVFFGHIDSLRSSCPLEESGLVVTGGGVGDGRIALWNLSEYIL</sequence>
<evidence type="ECO:0000313" key="2">
    <source>
        <dbReference type="Proteomes" id="UP000784294"/>
    </source>
</evidence>
<evidence type="ECO:0000313" key="1">
    <source>
        <dbReference type="EMBL" id="VEL12896.1"/>
    </source>
</evidence>
<proteinExistence type="predicted"/>
<organism evidence="1 2">
    <name type="scientific">Protopolystoma xenopodis</name>
    <dbReference type="NCBI Taxonomy" id="117903"/>
    <lineage>
        <taxon>Eukaryota</taxon>
        <taxon>Metazoa</taxon>
        <taxon>Spiralia</taxon>
        <taxon>Lophotrochozoa</taxon>
        <taxon>Platyhelminthes</taxon>
        <taxon>Monogenea</taxon>
        <taxon>Polyopisthocotylea</taxon>
        <taxon>Polystomatidea</taxon>
        <taxon>Polystomatidae</taxon>
        <taxon>Protopolystoma</taxon>
    </lineage>
</organism>
<name>A0A448WIZ3_9PLAT</name>
<comment type="caution">
    <text evidence="1">The sequence shown here is derived from an EMBL/GenBank/DDBJ whole genome shotgun (WGS) entry which is preliminary data.</text>
</comment>
<gene>
    <name evidence="1" type="ORF">PXEA_LOCUS6336</name>
</gene>